<comment type="subcellular location">
    <subcellularLocation>
        <location evidence="1">Cell membrane</location>
        <topology evidence="1">Multi-pass membrane protein</topology>
    </subcellularLocation>
</comment>
<keyword evidence="1" id="KW-0479">Metal-binding</keyword>
<comment type="similarity">
    <text evidence="1">Belongs to the Brp/Blh beta-carotene diooxygenase family.</text>
</comment>
<dbReference type="GO" id="GO:0005886">
    <property type="term" value="C:plasma membrane"/>
    <property type="evidence" value="ECO:0007669"/>
    <property type="project" value="UniProtKB-SubCell"/>
</dbReference>
<keyword evidence="3" id="KW-1185">Reference proteome</keyword>
<dbReference type="GO" id="GO:0016121">
    <property type="term" value="P:carotene catabolic process"/>
    <property type="evidence" value="ECO:0007669"/>
    <property type="project" value="UniProtKB-UniRule"/>
</dbReference>
<comment type="cofactor">
    <cofactor evidence="1">
        <name>Fe(2+)</name>
        <dbReference type="ChEBI" id="CHEBI:29033"/>
    </cofactor>
</comment>
<dbReference type="Proteomes" id="UP000707206">
    <property type="component" value="Unassembled WGS sequence"/>
</dbReference>
<reference evidence="2" key="1">
    <citation type="submission" date="2019-07" db="EMBL/GenBank/DDBJ databases">
        <authorList>
            <person name="De-Chao Zhang Q."/>
        </authorList>
    </citation>
    <scope>NUCLEOTIDE SEQUENCE</scope>
    <source>
        <strain evidence="2">TP-CH-4</strain>
    </source>
</reference>
<organism evidence="2 3">
    <name type="scientific">Pelagihabitans pacificus</name>
    <dbReference type="NCBI Taxonomy" id="2696054"/>
    <lineage>
        <taxon>Bacteria</taxon>
        <taxon>Pseudomonadati</taxon>
        <taxon>Bacteroidota</taxon>
        <taxon>Flavobacteriia</taxon>
        <taxon>Flavobacteriales</taxon>
        <taxon>Flavobacteriaceae</taxon>
        <taxon>Pelagihabitans</taxon>
    </lineage>
</organism>
<comment type="catalytic activity">
    <reaction evidence="1">
        <text>all-trans-beta-carotene + O2 = 2 all-trans-retinal</text>
        <dbReference type="Rhea" id="RHEA:32887"/>
        <dbReference type="ChEBI" id="CHEBI:15379"/>
        <dbReference type="ChEBI" id="CHEBI:17579"/>
        <dbReference type="ChEBI" id="CHEBI:17898"/>
        <dbReference type="EC" id="1.13.11.63"/>
    </reaction>
</comment>
<dbReference type="EC" id="1.13.11.63" evidence="1"/>
<dbReference type="EMBL" id="VIKU02000001">
    <property type="protein sequence ID" value="NHF58188.1"/>
    <property type="molecule type" value="Genomic_DNA"/>
</dbReference>
<name>A0A967ECE4_9FLAO</name>
<evidence type="ECO:0000313" key="3">
    <source>
        <dbReference type="Proteomes" id="UP000707206"/>
    </source>
</evidence>
<dbReference type="GO" id="GO:0005506">
    <property type="term" value="F:iron ion binding"/>
    <property type="evidence" value="ECO:0007669"/>
    <property type="project" value="UniProtKB-UniRule"/>
</dbReference>
<feature type="transmembrane region" description="Helical" evidence="1">
    <location>
        <begin position="195"/>
        <end position="220"/>
    </location>
</feature>
<keyword evidence="1" id="KW-1003">Cell membrane</keyword>
<comment type="caution">
    <text evidence="1">Lacks conserved residue(s) required for the propagation of feature annotation.</text>
</comment>
<keyword evidence="1" id="KW-1133">Transmembrane helix</keyword>
<dbReference type="HAMAP" id="MF_02093">
    <property type="entry name" value="Beta_carotene_diox"/>
    <property type="match status" value="1"/>
</dbReference>
<reference evidence="2" key="2">
    <citation type="submission" date="2020-03" db="EMBL/GenBank/DDBJ databases">
        <title>Flavobacteriaceae bacterium strain TP-CH-4, a member of the family Flavobacteriaceae isolated from a deep-sea seamount.</title>
        <authorList>
            <person name="Zhang D.-C."/>
        </authorList>
    </citation>
    <scope>NUCLEOTIDE SEQUENCE</scope>
    <source>
        <strain evidence="2">TP-CH-4</strain>
    </source>
</reference>
<keyword evidence="1" id="KW-0472">Membrane</keyword>
<sequence length="300" mass="34111">MKNEPLYFSKLTNIAIVATFFALWIAIYFSNQVENTLAYVLILTFGMLHGANDLKLIQKSTKEATGGTSFAVALSLYVLVVLLGFGLFYWFPSFAFVLFIVVSGYHFGEQHWVSKIDSTSFSVRVFYLSYGLLVLGMLFDVHQDAVTEVIDKITGHQIPADVYQWLLWISAAVFALLYLFLYTRKSIHANLIKQLFFLLVFFVVFNTASLLWSFAIYFILWHSLPSIADQIIFLYGNLSSDSFLGYVKSSFIYWLVAAVGAGFLLFFLKDDMETSLSFFLAFLAAITFPHVLVIGRLNHH</sequence>
<feature type="transmembrane region" description="Helical" evidence="1">
    <location>
        <begin position="275"/>
        <end position="295"/>
    </location>
</feature>
<keyword evidence="1" id="KW-0812">Transmembrane</keyword>
<protein>
    <recommendedName>
        <fullName evidence="1">Probable beta-carotene 15,15'-dioxygenase</fullName>
        <ecNumber evidence="1">1.13.11.63</ecNumber>
    </recommendedName>
</protein>
<dbReference type="Pfam" id="PF15461">
    <property type="entry name" value="BCD"/>
    <property type="match status" value="1"/>
</dbReference>
<evidence type="ECO:0000313" key="2">
    <source>
        <dbReference type="EMBL" id="NHF58188.1"/>
    </source>
</evidence>
<dbReference type="AlphaFoldDB" id="A0A967ECE4"/>
<dbReference type="NCBIfam" id="TIGR03753">
    <property type="entry name" value="blh_monoox"/>
    <property type="match status" value="1"/>
</dbReference>
<feature type="transmembrane region" description="Helical" evidence="1">
    <location>
        <begin position="12"/>
        <end position="30"/>
    </location>
</feature>
<accession>A0A967ECE4</accession>
<proteinExistence type="inferred from homology"/>
<dbReference type="GO" id="GO:0003834">
    <property type="term" value="F:beta-carotene 15,15'-dioxygenase activity"/>
    <property type="evidence" value="ECO:0007669"/>
    <property type="project" value="UniProtKB-EC"/>
</dbReference>
<dbReference type="GO" id="GO:0010436">
    <property type="term" value="F:carotenoid dioxygenase activity"/>
    <property type="evidence" value="ECO:0007669"/>
    <property type="project" value="UniProtKB-UniRule"/>
</dbReference>
<keyword evidence="1" id="KW-0408">Iron</keyword>
<feature type="transmembrane region" description="Helical" evidence="1">
    <location>
        <begin position="120"/>
        <end position="139"/>
    </location>
</feature>
<comment type="caution">
    <text evidence="2">The sequence shown here is derived from an EMBL/GenBank/DDBJ whole genome shotgun (WGS) entry which is preliminary data.</text>
</comment>
<comment type="function">
    <text evidence="1">Catalyzes the cleavage of beta-carotene at its central double bond (15,15') to yield two molecules of all-trans-retinal.</text>
</comment>
<dbReference type="InterPro" id="IPR022270">
    <property type="entry name" value="Blh_diox"/>
</dbReference>
<feature type="transmembrane region" description="Helical" evidence="1">
    <location>
        <begin position="251"/>
        <end position="268"/>
    </location>
</feature>
<feature type="transmembrane region" description="Helical" evidence="1">
    <location>
        <begin position="89"/>
        <end position="108"/>
    </location>
</feature>
<dbReference type="RefSeq" id="WP_152572690.1">
    <property type="nucleotide sequence ID" value="NZ_VIKU02000001.1"/>
</dbReference>
<feature type="transmembrane region" description="Helical" evidence="1">
    <location>
        <begin position="165"/>
        <end position="183"/>
    </location>
</feature>
<keyword evidence="1 2" id="KW-0560">Oxidoreductase</keyword>
<keyword evidence="1" id="KW-0223">Dioxygenase</keyword>
<feature type="transmembrane region" description="Helical" evidence="1">
    <location>
        <begin position="64"/>
        <end position="83"/>
    </location>
</feature>
<evidence type="ECO:0000256" key="1">
    <source>
        <dbReference type="HAMAP-Rule" id="MF_02093"/>
    </source>
</evidence>
<feature type="transmembrane region" description="Helical" evidence="1">
    <location>
        <begin position="36"/>
        <end position="52"/>
    </location>
</feature>
<gene>
    <name evidence="2" type="ORF">FK220_002465</name>
</gene>